<dbReference type="PROSITE" id="PS50156">
    <property type="entry name" value="SSD"/>
    <property type="match status" value="1"/>
</dbReference>
<protein>
    <submittedName>
        <fullName evidence="10">X-X-X-Leu-X-X-Gly heptad repeat-containing protein</fullName>
    </submittedName>
</protein>
<feature type="transmembrane region" description="Helical" evidence="8">
    <location>
        <begin position="1032"/>
        <end position="1062"/>
    </location>
</feature>
<sequence>MHKIIKYRWVIFVVWIAAVVLSVVYSPDLNKVLRDKGQQFLSDDNPSVKADNILKKMNKTSGNADLMVFNSKNKLTSSDMDNIKAGVNIIKDNEKDLGVSDMLDPFNIPDIKSNLVSKDEKTVMVTFRLNKNGREVSDIQNEFKNKLKDVHINYYLTGEDFINDDYIKVISNGVDKSAILTIIFILVILIIMFRSFVTPIVSLLAVGISYIVSMAIVGQFVYRFNYPVSSLTQMVLVLILFGIGTDYNILLFNRFKDEMSKSNSIDEAIIKTYKTAGKTIVFSIATVFIAFLSLTLAKFGMYRSANCVAIGVIILLLEILTLTPFIMKTLGIKLFWPSKEVTNHKPSKFWGKATSFSVKKPALVSIIIILVLIPIVLFNVQKYSYDTINELSDSVGSVKGFNLVADSFGKGQALTTTVVLQNNKPMNNNADLSAIDNLTKQIRNVKGVKSVSSVTEPLSNPIDLLYIGKQTQQVTEGISKSRNGVDTINNGLTQINNNLNSVNLNDLSKVDALVAGTTQVQNGLTAITSGMNQVNTVISQGADGADKLNAGIVQAKNGLAQVVSYTQQLSAGVSQIHDKYNQLGASYAGIEKGADDLQSGISEIQEHIREIKNASSTLNDNSNELFNSFAALNNDSGFKTAITNDPYLKKAVDGIGQLNGGIGQLNGGITQLSTGVEGLNTGAQKLNNGVVEFKKNYDTVTSNLGDVTTNINNINAAQNQIVTGLSQLQDGSSALASGLRAGGNGQSEIIQNMSKLNSGLSQVKGGQVQLNDELKKFSSSIPELKDALGQSGNGLSSISSGLNQTNNYLDQLTNTQTFFLPSEQLNSDDFKKSLDMYMTDDRKITKLTVVLDADPYSTEAMNTAKNINDIIPNAINGTDLKNATYGVTGTSASDYDLNKIALSDLNTIKVIVLIAIFAVLVLVIRSPLISLYISIALMAAYYISSSLLNFIVFHIFKLDGISWNVPFFSFVMIVALGVDYSIFLMMRFKECKGISKNEAIIIASKNIGGIVMSAALILGGTFITMAPSGVKLLIQLAIAVVIGLAALSLLLLPIFVPSLIALPGWINNLMDKNKDDSFEDSKVS</sequence>
<evidence type="ECO:0000256" key="8">
    <source>
        <dbReference type="SAM" id="Phobius"/>
    </source>
</evidence>
<dbReference type="eggNOG" id="COG2409">
    <property type="taxonomic scope" value="Bacteria"/>
</dbReference>
<organism evidence="10 11">
    <name type="scientific">Clostridium pasteurianum BC1</name>
    <dbReference type="NCBI Taxonomy" id="86416"/>
    <lineage>
        <taxon>Bacteria</taxon>
        <taxon>Bacillati</taxon>
        <taxon>Bacillota</taxon>
        <taxon>Clostridia</taxon>
        <taxon>Eubacteriales</taxon>
        <taxon>Clostridiaceae</taxon>
        <taxon>Clostridium</taxon>
    </lineage>
</organism>
<evidence type="ECO:0000256" key="4">
    <source>
        <dbReference type="ARBA" id="ARBA00022692"/>
    </source>
</evidence>
<dbReference type="GO" id="GO:0005886">
    <property type="term" value="C:plasma membrane"/>
    <property type="evidence" value="ECO:0007669"/>
    <property type="project" value="UniProtKB-SubCell"/>
</dbReference>
<feature type="transmembrane region" description="Helical" evidence="8">
    <location>
        <begin position="931"/>
        <end position="955"/>
    </location>
</feature>
<feature type="coiled-coil region" evidence="7">
    <location>
        <begin position="594"/>
        <end position="624"/>
    </location>
</feature>
<dbReference type="RefSeq" id="WP_015613858.1">
    <property type="nucleotide sequence ID" value="NC_021182.1"/>
</dbReference>
<feature type="transmembrane region" description="Helical" evidence="8">
    <location>
        <begin position="967"/>
        <end position="986"/>
    </location>
</feature>
<dbReference type="Pfam" id="PF03176">
    <property type="entry name" value="MMPL"/>
    <property type="match status" value="2"/>
</dbReference>
<dbReference type="InterPro" id="IPR000731">
    <property type="entry name" value="SSD"/>
</dbReference>
<feature type="transmembrane region" description="Helical" evidence="8">
    <location>
        <begin position="280"/>
        <end position="302"/>
    </location>
</feature>
<dbReference type="Gene3D" id="1.10.287.950">
    <property type="entry name" value="Methyl-accepting chemotaxis protein"/>
    <property type="match status" value="2"/>
</dbReference>
<feature type="transmembrane region" description="Helical" evidence="8">
    <location>
        <begin position="177"/>
        <end position="193"/>
    </location>
</feature>
<feature type="transmembrane region" description="Helical" evidence="8">
    <location>
        <begin position="308"/>
        <end position="327"/>
    </location>
</feature>
<dbReference type="HOGENOM" id="CLU_005108_0_0_9"/>
<keyword evidence="3" id="KW-1003">Cell membrane</keyword>
<dbReference type="Proteomes" id="UP000013523">
    <property type="component" value="Chromosome"/>
</dbReference>
<dbReference type="KEGG" id="cpas:Clopa_0476"/>
<dbReference type="OrthoDB" id="9782006at2"/>
<keyword evidence="4 8" id="KW-0812">Transmembrane</keyword>
<feature type="domain" description="SSD" evidence="9">
    <location>
        <begin position="200"/>
        <end position="332"/>
    </location>
</feature>
<dbReference type="SUPFAM" id="SSF82866">
    <property type="entry name" value="Multidrug efflux transporter AcrB transmembrane domain"/>
    <property type="match status" value="2"/>
</dbReference>
<keyword evidence="6 8" id="KW-0472">Membrane</keyword>
<dbReference type="EMBL" id="CP003261">
    <property type="protein sequence ID" value="AGK95531.1"/>
    <property type="molecule type" value="Genomic_DNA"/>
</dbReference>
<keyword evidence="11" id="KW-1185">Reference proteome</keyword>
<evidence type="ECO:0000256" key="7">
    <source>
        <dbReference type="SAM" id="Coils"/>
    </source>
</evidence>
<evidence type="ECO:0000256" key="3">
    <source>
        <dbReference type="ARBA" id="ARBA00022475"/>
    </source>
</evidence>
<keyword evidence="5 8" id="KW-1133">Transmembrane helix</keyword>
<dbReference type="PANTHER" id="PTHR33406">
    <property type="entry name" value="MEMBRANE PROTEIN MJ1562-RELATED"/>
    <property type="match status" value="1"/>
</dbReference>
<accession>R4K1B6</accession>
<comment type="similarity">
    <text evidence="2">Belongs to the resistance-nodulation-cell division (RND) (TC 2.A.6) family. MmpL subfamily.</text>
</comment>
<evidence type="ECO:0000259" key="9">
    <source>
        <dbReference type="PROSITE" id="PS50156"/>
    </source>
</evidence>
<evidence type="ECO:0000256" key="1">
    <source>
        <dbReference type="ARBA" id="ARBA00004651"/>
    </source>
</evidence>
<evidence type="ECO:0000256" key="5">
    <source>
        <dbReference type="ARBA" id="ARBA00022989"/>
    </source>
</evidence>
<reference evidence="10 11" key="1">
    <citation type="submission" date="2012-01" db="EMBL/GenBank/DDBJ databases">
        <title>Complete sequence of chromosome of Clostridium pasteurianum BC1.</title>
        <authorList>
            <consortium name="US DOE Joint Genome Institute"/>
            <person name="Lucas S."/>
            <person name="Han J."/>
            <person name="Lapidus A."/>
            <person name="Cheng J.-F."/>
            <person name="Goodwin L."/>
            <person name="Pitluck S."/>
            <person name="Peters L."/>
            <person name="Mikhailova N."/>
            <person name="Teshima H."/>
            <person name="Detter J.C."/>
            <person name="Han C."/>
            <person name="Tapia R."/>
            <person name="Land M."/>
            <person name="Hauser L."/>
            <person name="Kyrpides N."/>
            <person name="Ivanova N."/>
            <person name="Pagani I."/>
            <person name="Dunn J."/>
            <person name="Taghavi S."/>
            <person name="Francis A."/>
            <person name="van der Lelie D."/>
            <person name="Woyke T."/>
        </authorList>
    </citation>
    <scope>NUCLEOTIDE SEQUENCE [LARGE SCALE GENOMIC DNA]</scope>
    <source>
        <strain evidence="10 11">BC1</strain>
    </source>
</reference>
<dbReference type="AlphaFoldDB" id="R4K1B6"/>
<evidence type="ECO:0000256" key="2">
    <source>
        <dbReference type="ARBA" id="ARBA00010157"/>
    </source>
</evidence>
<dbReference type="eggNOG" id="COG1511">
    <property type="taxonomic scope" value="Bacteria"/>
</dbReference>
<evidence type="ECO:0000256" key="6">
    <source>
        <dbReference type="ARBA" id="ARBA00023136"/>
    </source>
</evidence>
<evidence type="ECO:0000313" key="11">
    <source>
        <dbReference type="Proteomes" id="UP000013523"/>
    </source>
</evidence>
<gene>
    <name evidence="10" type="ORF">Clopa_0476</name>
</gene>
<feature type="transmembrane region" description="Helical" evidence="8">
    <location>
        <begin position="234"/>
        <end position="252"/>
    </location>
</feature>
<dbReference type="Gene3D" id="1.20.1640.10">
    <property type="entry name" value="Multidrug efflux transporter AcrB transmembrane domain"/>
    <property type="match status" value="2"/>
</dbReference>
<feature type="transmembrane region" description="Helical" evidence="8">
    <location>
        <begin position="7"/>
        <end position="25"/>
    </location>
</feature>
<dbReference type="PATRIC" id="fig|86416.3.peg.455"/>
<feature type="transmembrane region" description="Helical" evidence="8">
    <location>
        <begin position="1007"/>
        <end position="1026"/>
    </location>
</feature>
<feature type="transmembrane region" description="Helical" evidence="8">
    <location>
        <begin position="200"/>
        <end position="222"/>
    </location>
</feature>
<proteinExistence type="inferred from homology"/>
<feature type="transmembrane region" description="Helical" evidence="8">
    <location>
        <begin position="907"/>
        <end position="924"/>
    </location>
</feature>
<dbReference type="STRING" id="86416.Clopa_0476"/>
<feature type="transmembrane region" description="Helical" evidence="8">
    <location>
        <begin position="362"/>
        <end position="380"/>
    </location>
</feature>
<evidence type="ECO:0000313" key="10">
    <source>
        <dbReference type="EMBL" id="AGK95531.1"/>
    </source>
</evidence>
<name>R4K1B6_CLOPA</name>
<dbReference type="InterPro" id="IPR050545">
    <property type="entry name" value="Mycobact_MmpL"/>
</dbReference>
<dbReference type="PANTHER" id="PTHR33406:SF6">
    <property type="entry name" value="MEMBRANE PROTEIN YDGH-RELATED"/>
    <property type="match status" value="1"/>
</dbReference>
<dbReference type="InterPro" id="IPR023908">
    <property type="entry name" value="xxxLxxG_rpt"/>
</dbReference>
<dbReference type="NCBIfam" id="TIGR03057">
    <property type="entry name" value="xxxLxxG_by_4"/>
    <property type="match status" value="1"/>
</dbReference>
<dbReference type="InterPro" id="IPR004869">
    <property type="entry name" value="MMPL_dom"/>
</dbReference>
<keyword evidence="7" id="KW-0175">Coiled coil</keyword>
<comment type="subcellular location">
    <subcellularLocation>
        <location evidence="1">Cell membrane</location>
        <topology evidence="1">Multi-pass membrane protein</topology>
    </subcellularLocation>
</comment>